<dbReference type="Proteomes" id="UP000184295">
    <property type="component" value="Unassembled WGS sequence"/>
</dbReference>
<keyword evidence="3" id="KW-1185">Reference proteome</keyword>
<proteinExistence type="predicted"/>
<evidence type="ECO:0000313" key="2">
    <source>
        <dbReference type="EMBL" id="SHF04026.1"/>
    </source>
</evidence>
<dbReference type="AlphaFoldDB" id="A0A1M4YEY8"/>
<reference evidence="3" key="1">
    <citation type="submission" date="2016-11" db="EMBL/GenBank/DDBJ databases">
        <authorList>
            <person name="Varghese N."/>
            <person name="Submissions S."/>
        </authorList>
    </citation>
    <scope>NUCLEOTIDE SEQUENCE [LARGE SCALE GENOMIC DNA]</scope>
    <source>
        <strain evidence="3">DSM 19514</strain>
    </source>
</reference>
<feature type="region of interest" description="Disordered" evidence="1">
    <location>
        <begin position="124"/>
        <end position="144"/>
    </location>
</feature>
<sequence length="144" mass="15582">MLWMGYVVPAVITTITPSDSHMSAYHFPGAPVIDRFAPGLRFDQGQGGPLEFPRQLSVRSPSCDTREGSSTPAPDSLVSSMAFVKTTQTRLPLPPAFASSLYDALRIRFMLRTAHLVHPASTLTSLSNPEASLPRTLASPWTGL</sequence>
<dbReference type="EMBL" id="FQUL01000065">
    <property type="protein sequence ID" value="SHF04026.1"/>
    <property type="molecule type" value="Genomic_DNA"/>
</dbReference>
<protein>
    <submittedName>
        <fullName evidence="2">Uncharacterized protein</fullName>
    </submittedName>
</protein>
<dbReference type="STRING" id="1121881.SAMN02745225_02318"/>
<gene>
    <name evidence="2" type="ORF">SAMN02745225_02318</name>
</gene>
<evidence type="ECO:0000313" key="3">
    <source>
        <dbReference type="Proteomes" id="UP000184295"/>
    </source>
</evidence>
<accession>A0A1M4YEY8</accession>
<feature type="region of interest" description="Disordered" evidence="1">
    <location>
        <begin position="47"/>
        <end position="74"/>
    </location>
</feature>
<name>A0A1M4YEY8_9ACTN</name>
<feature type="compositionally biased region" description="Polar residues" evidence="1">
    <location>
        <begin position="57"/>
        <end position="74"/>
    </location>
</feature>
<organism evidence="2 3">
    <name type="scientific">Ferrithrix thermotolerans DSM 19514</name>
    <dbReference type="NCBI Taxonomy" id="1121881"/>
    <lineage>
        <taxon>Bacteria</taxon>
        <taxon>Bacillati</taxon>
        <taxon>Actinomycetota</taxon>
        <taxon>Acidimicrobiia</taxon>
        <taxon>Acidimicrobiales</taxon>
        <taxon>Acidimicrobiaceae</taxon>
        <taxon>Ferrithrix</taxon>
    </lineage>
</organism>
<evidence type="ECO:0000256" key="1">
    <source>
        <dbReference type="SAM" id="MobiDB-lite"/>
    </source>
</evidence>